<reference evidence="2 3" key="1">
    <citation type="journal article" date="2010" name="Appl. Environ. Microbiol.">
        <title>The genome sequence of the crenarchaeon Acidilobus saccharovorans supports a new order, Acidilobales, and suggests an important ecological role in terrestrial acidic hot springs.</title>
        <authorList>
            <person name="Mardanov A.V."/>
            <person name="Svetlitchnyi V.A."/>
            <person name="Beletsky A.V."/>
            <person name="Prokofeva M.I."/>
            <person name="Bonch-Osmolovskaya E.A."/>
            <person name="Ravin N.V."/>
            <person name="Skryabin K.G."/>
        </authorList>
    </citation>
    <scope>NUCLEOTIDE SEQUENCE [LARGE SCALE GENOMIC DNA]</scope>
    <source>
        <strain evidence="3">DSM 16705 / JCM 18335 / VKM B-2471 / 345-15</strain>
    </source>
</reference>
<dbReference type="InParanoid" id="D9Q2E2"/>
<dbReference type="GO" id="GO:0008184">
    <property type="term" value="F:glycogen phosphorylase activity"/>
    <property type="evidence" value="ECO:0007669"/>
    <property type="project" value="InterPro"/>
</dbReference>
<dbReference type="GeneID" id="9499322"/>
<evidence type="ECO:0000313" key="3">
    <source>
        <dbReference type="Proteomes" id="UP000000346"/>
    </source>
</evidence>
<dbReference type="EMBL" id="CP001742">
    <property type="protein sequence ID" value="ADL19480.1"/>
    <property type="molecule type" value="Genomic_DNA"/>
</dbReference>
<dbReference type="PANTHER" id="PTHR42655">
    <property type="entry name" value="GLYCOGEN PHOSPHORYLASE"/>
    <property type="match status" value="1"/>
</dbReference>
<dbReference type="Pfam" id="PF00343">
    <property type="entry name" value="Phosphorylase"/>
    <property type="match status" value="1"/>
</dbReference>
<organism evidence="2 3">
    <name type="scientific">Acidilobus saccharovorans (strain DSM 16705 / JCM 18335 / VKM B-2471 / 345-15)</name>
    <dbReference type="NCBI Taxonomy" id="666510"/>
    <lineage>
        <taxon>Archaea</taxon>
        <taxon>Thermoproteota</taxon>
        <taxon>Thermoprotei</taxon>
        <taxon>Acidilobales</taxon>
        <taxon>Acidilobaceae</taxon>
        <taxon>Acidilobus</taxon>
    </lineage>
</organism>
<comment type="similarity">
    <text evidence="1">Belongs to the glycogen phosphorylase family.</text>
</comment>
<evidence type="ECO:0000313" key="2">
    <source>
        <dbReference type="EMBL" id="ADL19480.1"/>
    </source>
</evidence>
<keyword evidence="2" id="KW-0328">Glycosyltransferase</keyword>
<dbReference type="CAZy" id="GT35">
    <property type="family name" value="Glycosyltransferase Family 35"/>
</dbReference>
<dbReference type="InterPro" id="IPR052182">
    <property type="entry name" value="Glycogen/Maltodextrin_Phosph"/>
</dbReference>
<dbReference type="HOGENOM" id="CLU_552792_0_0_2"/>
<dbReference type="KEGG" id="asc:ASAC_1075"/>
<dbReference type="GO" id="GO:0005975">
    <property type="term" value="P:carbohydrate metabolic process"/>
    <property type="evidence" value="ECO:0007669"/>
    <property type="project" value="InterPro"/>
</dbReference>
<dbReference type="AlphaFoldDB" id="D9Q2E2"/>
<sequence length="531" mass="60954">MAKDVIVSVTPEIALDELYSYAGGLGVLEGDKFYAMARRGAKYYVITLLYRHGYIDYTFEEDNTPVPREQEQPIELETLLRPEKEFVVKVKGNNVIARPWIYDRGKAKVVFMEAVCPEWARRYSEQAYIENCFEENIYKYIFLAKAAATYIRDYIGLDNVRNIDLQEAYTVLVMLALPEFKQYRFITHTPGPWGHPVYPTAVLGEEFGFGSPDPYVILTKVGMERAVVTYAVSAKHEEITKKTFKEYSEKISHITNGVDVERWQHPALKQLIASKGLDNLAEDDVWQAHAQAKKDFINMIKAYKDIGDKYLDKPVIVWLRRNTRYKRPYFIARFIEENGLSDVLFVVGGKAHPRDTDGLMYMKEFHRLSKQFPNVVHIYDYDVVKAKVLQAGADIQTFTPFSGWEASGTSFMKSLANAIPVVASKDGAVVEVVQHGVNGWLFGEDLRDLINIYTDPKAQEIDEKDYEEFSKYLNEAINIYGSEKYKSMALSALKTSYKFVDINRTLNEFYFKEEQAKTSQTISKEEKASPS</sequence>
<name>D9Q2E2_ACIS3</name>
<dbReference type="SUPFAM" id="SSF53756">
    <property type="entry name" value="UDP-Glycosyltransferase/glycogen phosphorylase"/>
    <property type="match status" value="1"/>
</dbReference>
<proteinExistence type="inferred from homology"/>
<keyword evidence="3" id="KW-1185">Reference proteome</keyword>
<dbReference type="InterPro" id="IPR000811">
    <property type="entry name" value="Glyco_trans_35"/>
</dbReference>
<dbReference type="STRING" id="666510.ASAC_1075"/>
<dbReference type="RefSeq" id="WP_013266992.1">
    <property type="nucleotide sequence ID" value="NC_014374.1"/>
</dbReference>
<dbReference type="PANTHER" id="PTHR42655:SF1">
    <property type="entry name" value="GLYCOGEN PHOSPHORYLASE"/>
    <property type="match status" value="1"/>
</dbReference>
<dbReference type="EC" id="2.4.1.1" evidence="2"/>
<accession>D9Q2E2</accession>
<protein>
    <submittedName>
        <fullName evidence="2">Glycogen phosphorylase</fullName>
        <ecNumber evidence="2">2.4.1.1</ecNumber>
    </submittedName>
</protein>
<dbReference type="Proteomes" id="UP000000346">
    <property type="component" value="Chromosome"/>
</dbReference>
<gene>
    <name evidence="2" type="ordered locus">ASAC_1075</name>
</gene>
<keyword evidence="2" id="KW-0808">Transferase</keyword>
<dbReference type="OrthoDB" id="17863at2157"/>
<dbReference type="eggNOG" id="arCOG01421">
    <property type="taxonomic scope" value="Archaea"/>
</dbReference>
<evidence type="ECO:0000256" key="1">
    <source>
        <dbReference type="ARBA" id="ARBA00006047"/>
    </source>
</evidence>
<dbReference type="Gene3D" id="3.40.50.2000">
    <property type="entry name" value="Glycogen Phosphorylase B"/>
    <property type="match status" value="1"/>
</dbReference>
<dbReference type="FunCoup" id="D9Q2E2">
    <property type="interactions" value="6"/>
</dbReference>